<protein>
    <submittedName>
        <fullName evidence="1">Uncharacterized protein</fullName>
    </submittedName>
</protein>
<dbReference type="AlphaFoldDB" id="A0A4C1ZLZ0"/>
<sequence length="142" mass="16296">MCKELDFLCPLSAGCQVPVNPKRRAEASRTPRVYEILRDLHIRDDRRTVDVHKKYTEENASRVWYGGSEIRRRRNEKCSCKKILPQRLFYNNTDEHANSKMARATLIRLNPVKTGLIICQIGAGARPAGTCARPGPRCLHFF</sequence>
<evidence type="ECO:0000313" key="2">
    <source>
        <dbReference type="Proteomes" id="UP000299102"/>
    </source>
</evidence>
<organism evidence="1 2">
    <name type="scientific">Eumeta variegata</name>
    <name type="common">Bagworm moth</name>
    <name type="synonym">Eumeta japonica</name>
    <dbReference type="NCBI Taxonomy" id="151549"/>
    <lineage>
        <taxon>Eukaryota</taxon>
        <taxon>Metazoa</taxon>
        <taxon>Ecdysozoa</taxon>
        <taxon>Arthropoda</taxon>
        <taxon>Hexapoda</taxon>
        <taxon>Insecta</taxon>
        <taxon>Pterygota</taxon>
        <taxon>Neoptera</taxon>
        <taxon>Endopterygota</taxon>
        <taxon>Lepidoptera</taxon>
        <taxon>Glossata</taxon>
        <taxon>Ditrysia</taxon>
        <taxon>Tineoidea</taxon>
        <taxon>Psychidae</taxon>
        <taxon>Oiketicinae</taxon>
        <taxon>Eumeta</taxon>
    </lineage>
</organism>
<reference evidence="1 2" key="1">
    <citation type="journal article" date="2019" name="Commun. Biol.">
        <title>The bagworm genome reveals a unique fibroin gene that provides high tensile strength.</title>
        <authorList>
            <person name="Kono N."/>
            <person name="Nakamura H."/>
            <person name="Ohtoshi R."/>
            <person name="Tomita M."/>
            <person name="Numata K."/>
            <person name="Arakawa K."/>
        </authorList>
    </citation>
    <scope>NUCLEOTIDE SEQUENCE [LARGE SCALE GENOMIC DNA]</scope>
</reference>
<accession>A0A4C1ZLZ0</accession>
<dbReference type="Proteomes" id="UP000299102">
    <property type="component" value="Unassembled WGS sequence"/>
</dbReference>
<proteinExistence type="predicted"/>
<comment type="caution">
    <text evidence="1">The sequence shown here is derived from an EMBL/GenBank/DDBJ whole genome shotgun (WGS) entry which is preliminary data.</text>
</comment>
<evidence type="ECO:0000313" key="1">
    <source>
        <dbReference type="EMBL" id="GBP89901.1"/>
    </source>
</evidence>
<dbReference type="EMBL" id="BGZK01002043">
    <property type="protein sequence ID" value="GBP89901.1"/>
    <property type="molecule type" value="Genomic_DNA"/>
</dbReference>
<name>A0A4C1ZLZ0_EUMVA</name>
<keyword evidence="2" id="KW-1185">Reference proteome</keyword>
<gene>
    <name evidence="1" type="ORF">EVAR_66176_1</name>
</gene>